<evidence type="ECO:0000256" key="1">
    <source>
        <dbReference type="ARBA" id="ARBA00004141"/>
    </source>
</evidence>
<sequence length="144" mass="16937">MRIPNIGSKRGVLGAALYAGTEHCVRKDRNRTIRSALFGFLFFGPTCQFYYPFTQRYIRTKLGRGLVDQTVWSYAWNTSYILTHNIHTRKVKTCLMQGVDATVKGWTVWPLVHLVTYTKIPVNWRAAWILSWDFLWINYMARRN</sequence>
<protein>
    <submittedName>
        <fullName evidence="6">Putative Mpv17/PMP22 family protein</fullName>
    </submittedName>
</protein>
<proteinExistence type="predicted"/>
<gene>
    <name evidence="6" type="ORF">TetV_437</name>
</gene>
<dbReference type="GO" id="GO:0016020">
    <property type="term" value="C:membrane"/>
    <property type="evidence" value="ECO:0007669"/>
    <property type="project" value="UniProtKB-SubCell"/>
</dbReference>
<evidence type="ECO:0000313" key="7">
    <source>
        <dbReference type="Proteomes" id="UP000244773"/>
    </source>
</evidence>
<keyword evidence="2 5" id="KW-0812">Transmembrane</keyword>
<organism evidence="6">
    <name type="scientific">Tetraselmis virus 1</name>
    <dbReference type="NCBI Taxonomy" id="2060617"/>
    <lineage>
        <taxon>Viruses</taxon>
        <taxon>Varidnaviria</taxon>
        <taxon>Bamfordvirae</taxon>
        <taxon>Nucleocytoviricota</taxon>
        <taxon>Megaviricetes</taxon>
        <taxon>Imitervirales</taxon>
        <taxon>Allomimiviridae</taxon>
        <taxon>Oceanusvirus</taxon>
        <taxon>Oceanusvirus kaneohense</taxon>
    </lineage>
</organism>
<evidence type="ECO:0000313" key="6">
    <source>
        <dbReference type="EMBL" id="AUF82519.1"/>
    </source>
</evidence>
<dbReference type="PANTHER" id="PTHR11266:SF121">
    <property type="entry name" value="OS09G0315000 PROTEIN"/>
    <property type="match status" value="1"/>
</dbReference>
<name>A0A2P0VP22_9VIRU</name>
<evidence type="ECO:0000256" key="2">
    <source>
        <dbReference type="ARBA" id="ARBA00022692"/>
    </source>
</evidence>
<keyword evidence="7" id="KW-1185">Reference proteome</keyword>
<keyword evidence="4 5" id="KW-0472">Membrane</keyword>
<dbReference type="PANTHER" id="PTHR11266">
    <property type="entry name" value="PEROXISOMAL MEMBRANE PROTEIN 2, PXMP2 MPV17"/>
    <property type="match status" value="1"/>
</dbReference>
<reference evidence="6" key="1">
    <citation type="journal article" date="2018" name="Virology">
        <title>A giant virus infecting green algae encodes key fermentation genes.</title>
        <authorList>
            <person name="Schvarcz C.R."/>
            <person name="Steward G.F."/>
        </authorList>
    </citation>
    <scope>NUCLEOTIDE SEQUENCE [LARGE SCALE GENOMIC DNA]</scope>
</reference>
<comment type="subcellular location">
    <subcellularLocation>
        <location evidence="1">Membrane</location>
        <topology evidence="1">Multi-pass membrane protein</topology>
    </subcellularLocation>
</comment>
<dbReference type="EMBL" id="KY322437">
    <property type="protein sequence ID" value="AUF82519.1"/>
    <property type="molecule type" value="Genomic_DNA"/>
</dbReference>
<feature type="transmembrane region" description="Helical" evidence="5">
    <location>
        <begin position="36"/>
        <end position="53"/>
    </location>
</feature>
<keyword evidence="3 5" id="KW-1133">Transmembrane helix</keyword>
<dbReference type="Proteomes" id="UP000244773">
    <property type="component" value="Segment"/>
</dbReference>
<evidence type="ECO:0000256" key="5">
    <source>
        <dbReference type="SAM" id="Phobius"/>
    </source>
</evidence>
<evidence type="ECO:0000256" key="4">
    <source>
        <dbReference type="ARBA" id="ARBA00023136"/>
    </source>
</evidence>
<dbReference type="InterPro" id="IPR007248">
    <property type="entry name" value="Mpv17_PMP22"/>
</dbReference>
<evidence type="ECO:0000256" key="3">
    <source>
        <dbReference type="ARBA" id="ARBA00022989"/>
    </source>
</evidence>
<accession>A0A2P0VP22</accession>